<sequence length="217" mass="22021">MTVPADPADAPVAPSAPAAVPWWRHALSALVLVALLAIAAVVSDTAPRGGGWQAAIPVEGRVGDTLVGRNIEATVHGVRAADSVQTANGWQGATTGVWIVVDLSVSAVVDDRAALLGNASLRLGDRRYSASDRPGLSALAGLPLSVGVPLTGPLLFEVPRADLDSADGRGARLELGIDSDPRTDSLLVVPVDLTALTTEPSIETEAPLLGDPAAGAE</sequence>
<name>A0ABT2GE74_9MICO</name>
<evidence type="ECO:0008006" key="4">
    <source>
        <dbReference type="Google" id="ProtNLM"/>
    </source>
</evidence>
<evidence type="ECO:0000313" key="2">
    <source>
        <dbReference type="EMBL" id="MCS5713595.1"/>
    </source>
</evidence>
<feature type="transmembrane region" description="Helical" evidence="1">
    <location>
        <begin position="22"/>
        <end position="42"/>
    </location>
</feature>
<organism evidence="2 3">
    <name type="scientific">Herbiconiux gentiana</name>
    <dbReference type="NCBI Taxonomy" id="2970912"/>
    <lineage>
        <taxon>Bacteria</taxon>
        <taxon>Bacillati</taxon>
        <taxon>Actinomycetota</taxon>
        <taxon>Actinomycetes</taxon>
        <taxon>Micrococcales</taxon>
        <taxon>Microbacteriaceae</taxon>
        <taxon>Herbiconiux</taxon>
    </lineage>
</organism>
<keyword evidence="1" id="KW-0812">Transmembrane</keyword>
<gene>
    <name evidence="2" type="ORF">NVV95_03385</name>
</gene>
<protein>
    <recommendedName>
        <fullName evidence="4">DUF4352 domain-containing protein</fullName>
    </recommendedName>
</protein>
<keyword evidence="1" id="KW-1133">Transmembrane helix</keyword>
<comment type="caution">
    <text evidence="2">The sequence shown here is derived from an EMBL/GenBank/DDBJ whole genome shotgun (WGS) entry which is preliminary data.</text>
</comment>
<dbReference type="Proteomes" id="UP001165580">
    <property type="component" value="Unassembled WGS sequence"/>
</dbReference>
<dbReference type="EMBL" id="JANTEZ010000001">
    <property type="protein sequence ID" value="MCS5713595.1"/>
    <property type="molecule type" value="Genomic_DNA"/>
</dbReference>
<evidence type="ECO:0000313" key="3">
    <source>
        <dbReference type="Proteomes" id="UP001165580"/>
    </source>
</evidence>
<dbReference type="RefSeq" id="WP_259485121.1">
    <property type="nucleotide sequence ID" value="NZ_JANTEZ010000001.1"/>
</dbReference>
<proteinExistence type="predicted"/>
<evidence type="ECO:0000256" key="1">
    <source>
        <dbReference type="SAM" id="Phobius"/>
    </source>
</evidence>
<accession>A0ABT2GE74</accession>
<keyword evidence="1" id="KW-0472">Membrane</keyword>
<reference evidence="2" key="1">
    <citation type="submission" date="2022-08" db="EMBL/GenBank/DDBJ databases">
        <authorList>
            <person name="Deng Y."/>
            <person name="Han X.-F."/>
            <person name="Zhang Y.-Q."/>
        </authorList>
    </citation>
    <scope>NUCLEOTIDE SEQUENCE</scope>
    <source>
        <strain evidence="2">CPCC 205716</strain>
    </source>
</reference>
<keyword evidence="3" id="KW-1185">Reference proteome</keyword>